<sequence length="137" mass="14502">MKNFIATLTLAIATITVSVAQEKPAPRTEYTVELSSSTLEIKPGETKDVTISLNRSKAYSKSKATLGISSSLPEGVTVTFEPAEGVVENSIAKISVAANTKTGDYRIILTSAMQNKNKGATLKLVVAEGPNDTVTRN</sequence>
<keyword evidence="3" id="KW-1185">Reference proteome</keyword>
<evidence type="ECO:0000313" key="2">
    <source>
        <dbReference type="EMBL" id="SKC88537.1"/>
    </source>
</evidence>
<accession>A0A1T5MJX4</accession>
<dbReference type="STRING" id="688867.SAMN05660236_5620"/>
<gene>
    <name evidence="2" type="ORF">SAMN05660236_5620</name>
</gene>
<dbReference type="RefSeq" id="WP_079690118.1">
    <property type="nucleotide sequence ID" value="NZ_FUZU01000005.1"/>
</dbReference>
<evidence type="ECO:0000313" key="3">
    <source>
        <dbReference type="Proteomes" id="UP000190961"/>
    </source>
</evidence>
<name>A0A1T5MJX4_9BACT</name>
<feature type="signal peptide" evidence="1">
    <location>
        <begin position="1"/>
        <end position="20"/>
    </location>
</feature>
<dbReference type="OrthoDB" id="980442at2"/>
<dbReference type="EMBL" id="FUZU01000005">
    <property type="protein sequence ID" value="SKC88537.1"/>
    <property type="molecule type" value="Genomic_DNA"/>
</dbReference>
<feature type="chain" id="PRO_5012075196" evidence="1">
    <location>
        <begin position="21"/>
        <end position="137"/>
    </location>
</feature>
<dbReference type="AlphaFoldDB" id="A0A1T5MJX4"/>
<reference evidence="2 3" key="1">
    <citation type="submission" date="2017-02" db="EMBL/GenBank/DDBJ databases">
        <authorList>
            <person name="Peterson S.W."/>
        </authorList>
    </citation>
    <scope>NUCLEOTIDE SEQUENCE [LARGE SCALE GENOMIC DNA]</scope>
    <source>
        <strain evidence="2 3">DSM 25262</strain>
    </source>
</reference>
<evidence type="ECO:0000256" key="1">
    <source>
        <dbReference type="SAM" id="SignalP"/>
    </source>
</evidence>
<proteinExistence type="predicted"/>
<dbReference type="Proteomes" id="UP000190961">
    <property type="component" value="Unassembled WGS sequence"/>
</dbReference>
<protein>
    <submittedName>
        <fullName evidence="2">Uncharacterized protein</fullName>
    </submittedName>
</protein>
<keyword evidence="1" id="KW-0732">Signal</keyword>
<organism evidence="2 3">
    <name type="scientific">Ohtaekwangia koreensis</name>
    <dbReference type="NCBI Taxonomy" id="688867"/>
    <lineage>
        <taxon>Bacteria</taxon>
        <taxon>Pseudomonadati</taxon>
        <taxon>Bacteroidota</taxon>
        <taxon>Cytophagia</taxon>
        <taxon>Cytophagales</taxon>
        <taxon>Fulvivirgaceae</taxon>
        <taxon>Ohtaekwangia</taxon>
    </lineage>
</organism>